<gene>
    <name evidence="4" type="ORF">LrDSM24759_03450</name>
</gene>
<protein>
    <recommendedName>
        <fullName evidence="3">Zinc-ribbon domain-containing protein</fullName>
    </recommendedName>
</protein>
<dbReference type="RefSeq" id="WP_117117779.1">
    <property type="nucleotide sequence ID" value="NZ_BFBY01000002.1"/>
</dbReference>
<dbReference type="InterPro" id="IPR046481">
    <property type="entry name" value="DUF6574"/>
</dbReference>
<feature type="transmembrane region" description="Helical" evidence="2">
    <location>
        <begin position="215"/>
        <end position="236"/>
    </location>
</feature>
<organism evidence="4 5">
    <name type="scientific">Lactobacillus rodentium</name>
    <dbReference type="NCBI Taxonomy" id="947835"/>
    <lineage>
        <taxon>Bacteria</taxon>
        <taxon>Bacillati</taxon>
        <taxon>Bacillota</taxon>
        <taxon>Bacilli</taxon>
        <taxon>Lactobacillales</taxon>
        <taxon>Lactobacillaceae</taxon>
        <taxon>Lactobacillus</taxon>
    </lineage>
</organism>
<name>A0A2Z6T773_9LACO</name>
<dbReference type="Pfam" id="PF13240">
    <property type="entry name" value="Zn_Ribbon_1"/>
    <property type="match status" value="1"/>
</dbReference>
<feature type="transmembrane region" description="Helical" evidence="2">
    <location>
        <begin position="245"/>
        <end position="266"/>
    </location>
</feature>
<feature type="domain" description="Zinc-ribbon" evidence="3">
    <location>
        <begin position="4"/>
        <end position="24"/>
    </location>
</feature>
<dbReference type="EMBL" id="BFBY01000002">
    <property type="protein sequence ID" value="GBG04431.1"/>
    <property type="molecule type" value="Genomic_DNA"/>
</dbReference>
<evidence type="ECO:0000313" key="4">
    <source>
        <dbReference type="EMBL" id="GBG04431.1"/>
    </source>
</evidence>
<feature type="transmembrane region" description="Helical" evidence="2">
    <location>
        <begin position="149"/>
        <end position="169"/>
    </location>
</feature>
<evidence type="ECO:0000256" key="2">
    <source>
        <dbReference type="SAM" id="Phobius"/>
    </source>
</evidence>
<evidence type="ECO:0000313" key="5">
    <source>
        <dbReference type="Proteomes" id="UP000257317"/>
    </source>
</evidence>
<keyword evidence="2" id="KW-0472">Membrane</keyword>
<dbReference type="AlphaFoldDB" id="A0A2Z6T773"/>
<keyword evidence="2" id="KW-0812">Transmembrane</keyword>
<dbReference type="OrthoDB" id="2312038at2"/>
<dbReference type="Proteomes" id="UP000257317">
    <property type="component" value="Unassembled WGS sequence"/>
</dbReference>
<evidence type="ECO:0000259" key="3">
    <source>
        <dbReference type="Pfam" id="PF13240"/>
    </source>
</evidence>
<feature type="transmembrane region" description="Helical" evidence="2">
    <location>
        <begin position="189"/>
        <end position="209"/>
    </location>
</feature>
<reference evidence="5" key="1">
    <citation type="submission" date="2018-03" db="EMBL/GenBank/DDBJ databases">
        <title>New taxa in the Lactobacillus gasseri group.</title>
        <authorList>
            <person name="Tanizawa Y."/>
            <person name="Tohno M."/>
            <person name="Endo A."/>
            <person name="Arita M."/>
        </authorList>
    </citation>
    <scope>NUCLEOTIDE SEQUENCE [LARGE SCALE GENOMIC DNA]</scope>
    <source>
        <strain evidence="5">DSM 24759</strain>
    </source>
</reference>
<dbReference type="InterPro" id="IPR026870">
    <property type="entry name" value="Zinc_ribbon_dom"/>
</dbReference>
<comment type="caution">
    <text evidence="4">The sequence shown here is derived from an EMBL/GenBank/DDBJ whole genome shotgun (WGS) entry which is preliminary data.</text>
</comment>
<keyword evidence="2" id="KW-1133">Transmembrane helix</keyword>
<feature type="transmembrane region" description="Helical" evidence="2">
    <location>
        <begin position="106"/>
        <end position="129"/>
    </location>
</feature>
<dbReference type="Pfam" id="PF20214">
    <property type="entry name" value="DUF6574"/>
    <property type="match status" value="1"/>
</dbReference>
<keyword evidence="5" id="KW-1185">Reference proteome</keyword>
<proteinExistence type="predicted"/>
<feature type="region of interest" description="Disordered" evidence="1">
    <location>
        <begin position="41"/>
        <end position="69"/>
    </location>
</feature>
<accession>A0A2Z6T773</accession>
<evidence type="ECO:0000256" key="1">
    <source>
        <dbReference type="SAM" id="MobiDB-lite"/>
    </source>
</evidence>
<sequence length="282" mass="31414">MKICPNCGAQVEEDVKFCTHCGYKFPVAQPVQAQNVNVNKPAEPQPQVQKQNPAPVQNQVPQQPQAQNQVTSQISNAVQNFDAHNLWQWFVNSWKHPVKKQKAEKWYGIVTFIVEDLLFIIATTVSANAAMSSATFGLFSGNSDTNGAFIQLFLYLLLLTLGSILASFIGSKFVYGNETDGWWEYTNRIAQISNLNAIFIVVAFLGGLIKSYTLYGMMSLLAAIFFLLAVFVPVLADKHAKRDKFYGLIIAVVIQIFVFMMLTAIFGESISNQLQSSVTHLF</sequence>